<proteinExistence type="predicted"/>
<evidence type="ECO:0000313" key="2">
    <source>
        <dbReference type="Proteomes" id="UP001355207"/>
    </source>
</evidence>
<dbReference type="Proteomes" id="UP001355207">
    <property type="component" value="Chromosome 9"/>
</dbReference>
<dbReference type="AlphaFoldDB" id="A0AAX4K327"/>
<protein>
    <submittedName>
        <fullName evidence="1">Uncharacterized protein</fullName>
    </submittedName>
</protein>
<name>A0AAX4K327_9TREE</name>
<dbReference type="RefSeq" id="XP_066078341.1">
    <property type="nucleotide sequence ID" value="XM_066222244.1"/>
</dbReference>
<organism evidence="1 2">
    <name type="scientific">Kwoniella dendrophila CBS 6074</name>
    <dbReference type="NCBI Taxonomy" id="1295534"/>
    <lineage>
        <taxon>Eukaryota</taxon>
        <taxon>Fungi</taxon>
        <taxon>Dikarya</taxon>
        <taxon>Basidiomycota</taxon>
        <taxon>Agaricomycotina</taxon>
        <taxon>Tremellomycetes</taxon>
        <taxon>Tremellales</taxon>
        <taxon>Cryptococcaceae</taxon>
        <taxon>Kwoniella</taxon>
    </lineage>
</organism>
<reference evidence="1 2" key="1">
    <citation type="submission" date="2024-01" db="EMBL/GenBank/DDBJ databases">
        <title>Comparative genomics of Cryptococcus and Kwoniella reveals pathogenesis evolution and contrasting modes of karyotype evolution via chromosome fusion or intercentromeric recombination.</title>
        <authorList>
            <person name="Coelho M.A."/>
            <person name="David-Palma M."/>
            <person name="Shea T."/>
            <person name="Bowers K."/>
            <person name="McGinley-Smith S."/>
            <person name="Mohammad A.W."/>
            <person name="Gnirke A."/>
            <person name="Yurkov A.M."/>
            <person name="Nowrousian M."/>
            <person name="Sun S."/>
            <person name="Cuomo C.A."/>
            <person name="Heitman J."/>
        </authorList>
    </citation>
    <scope>NUCLEOTIDE SEQUENCE [LARGE SCALE GENOMIC DNA]</scope>
    <source>
        <strain evidence="1 2">CBS 6074</strain>
    </source>
</reference>
<dbReference type="EMBL" id="CP144106">
    <property type="protein sequence ID" value="WWC91579.1"/>
    <property type="molecule type" value="Genomic_DNA"/>
</dbReference>
<keyword evidence="2" id="KW-1185">Reference proteome</keyword>
<evidence type="ECO:0000313" key="1">
    <source>
        <dbReference type="EMBL" id="WWC91579.1"/>
    </source>
</evidence>
<accession>A0AAX4K327</accession>
<dbReference type="GeneID" id="91097194"/>
<sequence>MSEIQNMNKCLSGDEDVLNQGLKEETIDCVTFVISDVIDESSQGDPCKINFKINSILLDDEEDERVTDLNSLLSGKSIKGLIMNDMNKSIFGKRYYCLSASQNDIPTSRSNSNDNNQSRYSKVWFDGADLICVYDPISNSIVNDETTSTSLSSSTAVEGDIAYCKKAVI</sequence>
<gene>
    <name evidence="1" type="ORF">L201_006525</name>
</gene>